<dbReference type="Gene3D" id="1.20.1270.60">
    <property type="entry name" value="Arfaptin homology (AH) domain/BAR domain"/>
    <property type="match status" value="1"/>
</dbReference>
<keyword evidence="5" id="KW-0963">Cytoplasm</keyword>
<feature type="region of interest" description="Disordered" evidence="13">
    <location>
        <begin position="393"/>
        <end position="449"/>
    </location>
</feature>
<dbReference type="PRINTS" id="PR00452">
    <property type="entry name" value="SH3DOMAIN"/>
</dbReference>
<evidence type="ECO:0000256" key="7">
    <source>
        <dbReference type="ARBA" id="ARBA00023054"/>
    </source>
</evidence>
<keyword evidence="4" id="KW-1003">Cell membrane</keyword>
<dbReference type="PANTHER" id="PTHR23065">
    <property type="entry name" value="PROLINE-SERINE-THREONINE PHOSPHATASE INTERACTING PROTEIN 1"/>
    <property type="match status" value="1"/>
</dbReference>
<evidence type="ECO:0000256" key="13">
    <source>
        <dbReference type="SAM" id="MobiDB-lite"/>
    </source>
</evidence>
<dbReference type="FunFam" id="1.20.1270.60:FF:000009">
    <property type="entry name" value="Protein kinase C and casein kinase substrate in neurons 2"/>
    <property type="match status" value="1"/>
</dbReference>
<dbReference type="Proteomes" id="UP000246464">
    <property type="component" value="Chromosome 5"/>
</dbReference>
<dbReference type="SMART" id="SM00326">
    <property type="entry name" value="SH3"/>
    <property type="match status" value="1"/>
</dbReference>
<dbReference type="Gene3D" id="2.30.30.40">
    <property type="entry name" value="SH3 Domains"/>
    <property type="match status" value="1"/>
</dbReference>
<dbReference type="PROSITE" id="PS50002">
    <property type="entry name" value="SH3"/>
    <property type="match status" value="1"/>
</dbReference>
<dbReference type="GO" id="GO:0005886">
    <property type="term" value="C:plasma membrane"/>
    <property type="evidence" value="ECO:0007669"/>
    <property type="project" value="UniProtKB-SubCell"/>
</dbReference>
<evidence type="ECO:0000259" key="14">
    <source>
        <dbReference type="PROSITE" id="PS50002"/>
    </source>
</evidence>
<dbReference type="PANTHER" id="PTHR23065:SF18">
    <property type="entry name" value="PROTEIN KINASE C AND CASEIN KINASE SUBSTRATE IN NEURONS PROTEIN 3"/>
    <property type="match status" value="1"/>
</dbReference>
<keyword evidence="6" id="KW-0597">Phosphoprotein</keyword>
<dbReference type="Pfam" id="PF00018">
    <property type="entry name" value="SH3_1"/>
    <property type="match status" value="1"/>
</dbReference>
<dbReference type="STRING" id="52904.ENSSMAP00000011656"/>
<keyword evidence="3 11" id="KW-0728">SH3 domain</keyword>
<dbReference type="SMART" id="SM00055">
    <property type="entry name" value="FCH"/>
    <property type="match status" value="1"/>
</dbReference>
<sequence>MRTGAHVGRLTQAQFGHDALDNVAAQGPGGRTVYSNQINDREFSSGAYESFSVAATIPCCKADMSSNGDLSDLGSSDSFWEPGNYKRTVKRIDDGHRLCNELVSCFQERAKIEKSYALQLSDWAKRWRGVVEKGPQYGTLEKAWHAFMQAADRLSELHLELRQRLAAEDSERVRDWQKDAFHKQMMGGFRETKDTDDGFRKAQKPWVRKLKEVDSTKKSYHQARKDEWTAATRETHAKADPTKSQEEVRKYTTRAERCSQEAEKAKEGYQKALEELNRCNPRYMEDMEQVFDLTQEAERKRLRFFKDVLLDIHTHLDLSAKEGFRVLYQDLGQTIRAANDTEDLRWWRNTHGPGMSMNWPQFEEWSPEASRSISRKERGGQSEENVVTLTNIVSSGGDAVPPSPITLDTGRTKDYSSDWSDEESPKKVLAENGVGEDEEEEEEEEEQVEGVRVRALYDYMGQEADELSFKAGEELLKLGEEDEQGWCKGRLSGGKVGLYPANYVQAVAS</sequence>
<dbReference type="SUPFAM" id="SSF50044">
    <property type="entry name" value="SH3-domain"/>
    <property type="match status" value="1"/>
</dbReference>
<keyword evidence="8" id="KW-0472">Membrane</keyword>
<feature type="domain" description="SH3" evidence="14">
    <location>
        <begin position="448"/>
        <end position="509"/>
    </location>
</feature>
<dbReference type="InterPro" id="IPR027267">
    <property type="entry name" value="AH/BAR_dom_sf"/>
</dbReference>
<evidence type="ECO:0000256" key="6">
    <source>
        <dbReference type="ARBA" id="ARBA00022553"/>
    </source>
</evidence>
<dbReference type="Pfam" id="PF00611">
    <property type="entry name" value="FCH"/>
    <property type="match status" value="1"/>
</dbReference>
<evidence type="ECO:0000313" key="17">
    <source>
        <dbReference type="Proteomes" id="UP000246464"/>
    </source>
</evidence>
<dbReference type="GO" id="GO:0097320">
    <property type="term" value="P:plasma membrane tubulation"/>
    <property type="evidence" value="ECO:0007669"/>
    <property type="project" value="TreeGrafter"/>
</dbReference>
<evidence type="ECO:0000256" key="12">
    <source>
        <dbReference type="PROSITE-ProRule" id="PRU01077"/>
    </source>
</evidence>
<comment type="function">
    <text evidence="9">Plays a role in endocytosis and regulates internalization of plasma membrane proteins. Overexpression impairs internalization of SLC2A1/GLUT1 and TRPV4 and increases the levels of SLC2A1/GLUT1 and TRPV4 at the cell membrane. Inhibits the TRPV4 calcium channel activity.</text>
</comment>
<name>A0A2U9BB23_SCOMX</name>
<dbReference type="SUPFAM" id="SSF103657">
    <property type="entry name" value="BAR/IMD domain-like"/>
    <property type="match status" value="1"/>
</dbReference>
<evidence type="ECO:0000256" key="2">
    <source>
        <dbReference type="ARBA" id="ARBA00004496"/>
    </source>
</evidence>
<dbReference type="InterPro" id="IPR001452">
    <property type="entry name" value="SH3_domain"/>
</dbReference>
<dbReference type="GO" id="GO:0005543">
    <property type="term" value="F:phospholipid binding"/>
    <property type="evidence" value="ECO:0007669"/>
    <property type="project" value="TreeGrafter"/>
</dbReference>
<evidence type="ECO:0000256" key="10">
    <source>
        <dbReference type="ARBA" id="ARBA00064966"/>
    </source>
</evidence>
<evidence type="ECO:0008006" key="18">
    <source>
        <dbReference type="Google" id="ProtNLM"/>
    </source>
</evidence>
<dbReference type="PROSITE" id="PS51741">
    <property type="entry name" value="F_BAR"/>
    <property type="match status" value="1"/>
</dbReference>
<keyword evidence="17" id="KW-1185">Reference proteome</keyword>
<evidence type="ECO:0000256" key="8">
    <source>
        <dbReference type="ARBA" id="ARBA00023136"/>
    </source>
</evidence>
<dbReference type="GO" id="GO:0005768">
    <property type="term" value="C:endosome"/>
    <property type="evidence" value="ECO:0007669"/>
    <property type="project" value="TreeGrafter"/>
</dbReference>
<comment type="subcellular location">
    <subcellularLocation>
        <location evidence="1">Cell membrane</location>
        <topology evidence="1">Peripheral membrane protein</topology>
        <orientation evidence="1">Cytoplasmic side</orientation>
    </subcellularLocation>
    <subcellularLocation>
        <location evidence="2">Cytoplasm</location>
    </subcellularLocation>
</comment>
<dbReference type="InterPro" id="IPR036028">
    <property type="entry name" value="SH3-like_dom_sf"/>
</dbReference>
<accession>A0A2U9BB23</accession>
<dbReference type="InterPro" id="IPR031160">
    <property type="entry name" value="F_BAR_dom"/>
</dbReference>
<evidence type="ECO:0000256" key="11">
    <source>
        <dbReference type="PROSITE-ProRule" id="PRU00192"/>
    </source>
</evidence>
<dbReference type="EMBL" id="CP026247">
    <property type="protein sequence ID" value="AWP01151.1"/>
    <property type="molecule type" value="Genomic_DNA"/>
</dbReference>
<proteinExistence type="predicted"/>
<dbReference type="InterPro" id="IPR001060">
    <property type="entry name" value="FCH_dom"/>
</dbReference>
<evidence type="ECO:0000256" key="1">
    <source>
        <dbReference type="ARBA" id="ARBA00004413"/>
    </source>
</evidence>
<dbReference type="AlphaFoldDB" id="A0A2U9BB23"/>
<dbReference type="GO" id="GO:0030100">
    <property type="term" value="P:regulation of endocytosis"/>
    <property type="evidence" value="ECO:0007669"/>
    <property type="project" value="TreeGrafter"/>
</dbReference>
<evidence type="ECO:0000313" key="16">
    <source>
        <dbReference type="EMBL" id="AWP01151.1"/>
    </source>
</evidence>
<feature type="region of interest" description="Disordered" evidence="13">
    <location>
        <begin position="224"/>
        <end position="250"/>
    </location>
</feature>
<dbReference type="GO" id="GO:0007010">
    <property type="term" value="P:cytoskeleton organization"/>
    <property type="evidence" value="ECO:0007669"/>
    <property type="project" value="TreeGrafter"/>
</dbReference>
<evidence type="ECO:0000256" key="3">
    <source>
        <dbReference type="ARBA" id="ARBA00022443"/>
    </source>
</evidence>
<feature type="compositionally biased region" description="Acidic residues" evidence="13">
    <location>
        <begin position="434"/>
        <end position="448"/>
    </location>
</feature>
<evidence type="ECO:0000256" key="4">
    <source>
        <dbReference type="ARBA" id="ARBA00022475"/>
    </source>
</evidence>
<comment type="subunit">
    <text evidence="10">Homodimer. May form heterooligomers with other PACSINs. Interacts (via SH3 domain) with DNM1, SYNJ1 and WASL. Interacts with TRPV4.</text>
</comment>
<evidence type="ECO:0000256" key="5">
    <source>
        <dbReference type="ARBA" id="ARBA00022490"/>
    </source>
</evidence>
<evidence type="ECO:0000259" key="15">
    <source>
        <dbReference type="PROSITE" id="PS51741"/>
    </source>
</evidence>
<evidence type="ECO:0000256" key="9">
    <source>
        <dbReference type="ARBA" id="ARBA00055545"/>
    </source>
</evidence>
<feature type="domain" description="F-BAR" evidence="15">
    <location>
        <begin position="73"/>
        <end position="343"/>
    </location>
</feature>
<keyword evidence="7 12" id="KW-0175">Coiled coil</keyword>
<organism evidence="16 17">
    <name type="scientific">Scophthalmus maximus</name>
    <name type="common">Turbot</name>
    <name type="synonym">Psetta maxima</name>
    <dbReference type="NCBI Taxonomy" id="52904"/>
    <lineage>
        <taxon>Eukaryota</taxon>
        <taxon>Metazoa</taxon>
        <taxon>Chordata</taxon>
        <taxon>Craniata</taxon>
        <taxon>Vertebrata</taxon>
        <taxon>Euteleostomi</taxon>
        <taxon>Actinopterygii</taxon>
        <taxon>Neopterygii</taxon>
        <taxon>Teleostei</taxon>
        <taxon>Neoteleostei</taxon>
        <taxon>Acanthomorphata</taxon>
        <taxon>Carangaria</taxon>
        <taxon>Pleuronectiformes</taxon>
        <taxon>Pleuronectoidei</taxon>
        <taxon>Scophthalmidae</taxon>
        <taxon>Scophthalmus</taxon>
    </lineage>
</organism>
<protein>
    <recommendedName>
        <fullName evidence="18">Protein kinase C and casein kinase substrate in neurons protein 3</fullName>
    </recommendedName>
</protein>
<dbReference type="FunFam" id="2.30.30.40:FF:000014">
    <property type="entry name" value="Kinase C and casein kinase substrate in neurons protein"/>
    <property type="match status" value="1"/>
</dbReference>
<gene>
    <name evidence="16" type="ORF">SMAX5B_005333</name>
</gene>
<reference evidence="16 17" key="1">
    <citation type="submission" date="2017-12" db="EMBL/GenBank/DDBJ databases">
        <title>Integrating genomic resources of turbot (Scophthalmus maximus) in depth evaluation of genetic and physical mapping variation across individuals.</title>
        <authorList>
            <person name="Martinez P."/>
        </authorList>
    </citation>
    <scope>NUCLEOTIDE SEQUENCE [LARGE SCALE GENOMIC DNA]</scope>
</reference>